<keyword evidence="2" id="KW-1185">Reference proteome</keyword>
<dbReference type="SUPFAM" id="SSF141868">
    <property type="entry name" value="EAL domain-like"/>
    <property type="match status" value="1"/>
</dbReference>
<dbReference type="Gene3D" id="3.20.20.450">
    <property type="entry name" value="EAL domain"/>
    <property type="match status" value="1"/>
</dbReference>
<organism evidence="1 2">
    <name type="scientific">Candidatus Methylocalor cossyra</name>
    <dbReference type="NCBI Taxonomy" id="3108543"/>
    <lineage>
        <taxon>Bacteria</taxon>
        <taxon>Pseudomonadati</taxon>
        <taxon>Pseudomonadota</taxon>
        <taxon>Gammaproteobacteria</taxon>
        <taxon>Methylococcales</taxon>
        <taxon>Methylococcaceae</taxon>
        <taxon>Candidatus Methylocalor</taxon>
    </lineage>
</organism>
<evidence type="ECO:0000313" key="1">
    <source>
        <dbReference type="EMBL" id="CAL1241785.1"/>
    </source>
</evidence>
<name>A0ABM9NMB4_9GAMM</name>
<dbReference type="Proteomes" id="UP001497493">
    <property type="component" value="Chromosome"/>
</dbReference>
<proteinExistence type="predicted"/>
<dbReference type="EMBL" id="OZ026884">
    <property type="protein sequence ID" value="CAL1241785.1"/>
    <property type="molecule type" value="Genomic_DNA"/>
</dbReference>
<reference evidence="1 2" key="1">
    <citation type="submission" date="2024-04" db="EMBL/GenBank/DDBJ databases">
        <authorList>
            <person name="Cremers G."/>
        </authorList>
    </citation>
    <scope>NUCLEOTIDE SEQUENCE [LARGE SCALE GENOMIC DNA]</scope>
    <source>
        <strain evidence="1">MeCH1-AG</strain>
    </source>
</reference>
<accession>A0ABM9NMB4</accession>
<sequence length="276" mass="31596">MPLRHLIDCFNDRFAAENRFDAPPLTFDGHRVEGRSGGSTFTSRLQPVRLGTVPSFVAGYDASTEVVGRPETTRRLFGDDPQDVVTLDRLIRTVHMLNYLLLVQDEGYLFLQVHPRHVLTVKQDHGAYFEEIIRNCGLSPQRVVITLAVGPTHAPQLPLLLERLRNYRGRGYATALQFDTGDGFLDRYGIELFWRFPPDFVRFDCRLWAQPAARGGGERRRESTLAAIRRLDTRLLVEGVQSDADAELSRLLRADLVKGDWYERSRLQRPRTAYSR</sequence>
<gene>
    <name evidence="1" type="ORF">MECH1_V1_3009</name>
</gene>
<dbReference type="InterPro" id="IPR035919">
    <property type="entry name" value="EAL_sf"/>
</dbReference>
<evidence type="ECO:0000313" key="2">
    <source>
        <dbReference type="Proteomes" id="UP001497493"/>
    </source>
</evidence>
<dbReference type="RefSeq" id="WP_348758273.1">
    <property type="nucleotide sequence ID" value="NZ_OZ026884.1"/>
</dbReference>
<protein>
    <submittedName>
        <fullName evidence="1">EAL domain, c-di-GMP-specific phosphodiesterase class I (Or its enzymatically inactive variant)</fullName>
    </submittedName>
</protein>